<evidence type="ECO:0000256" key="1">
    <source>
        <dbReference type="ARBA" id="ARBA00022448"/>
    </source>
</evidence>
<dbReference type="Proteomes" id="UP000182692">
    <property type="component" value="Unassembled WGS sequence"/>
</dbReference>
<keyword evidence="8" id="KW-0472">Membrane</keyword>
<keyword evidence="4" id="KW-0249">Electron transport</keyword>
<feature type="compositionally biased region" description="Basic and acidic residues" evidence="7">
    <location>
        <begin position="1"/>
        <end position="18"/>
    </location>
</feature>
<keyword evidence="3" id="KW-0479">Metal-binding</keyword>
<evidence type="ECO:0000256" key="8">
    <source>
        <dbReference type="SAM" id="Phobius"/>
    </source>
</evidence>
<evidence type="ECO:0000256" key="5">
    <source>
        <dbReference type="ARBA" id="ARBA00023004"/>
    </source>
</evidence>
<dbReference type="NCBIfam" id="TIGR02745">
    <property type="entry name" value="ccoG_rdxA_fixG"/>
    <property type="match status" value="1"/>
</dbReference>
<keyword evidence="6" id="KW-0411">Iron-sulfur</keyword>
<evidence type="ECO:0000313" key="10">
    <source>
        <dbReference type="EMBL" id="SFP84193.1"/>
    </source>
</evidence>
<dbReference type="EMBL" id="FOWR01000026">
    <property type="protein sequence ID" value="SFP84193.1"/>
    <property type="molecule type" value="Genomic_DNA"/>
</dbReference>
<feature type="transmembrane region" description="Helical" evidence="8">
    <location>
        <begin position="342"/>
        <end position="360"/>
    </location>
</feature>
<dbReference type="InterPro" id="IPR013783">
    <property type="entry name" value="Ig-like_fold"/>
</dbReference>
<dbReference type="STRING" id="1121869.SAMN03084138_03280"/>
<dbReference type="GO" id="GO:0046872">
    <property type="term" value="F:metal ion binding"/>
    <property type="evidence" value="ECO:0007669"/>
    <property type="project" value="UniProtKB-KW"/>
</dbReference>
<dbReference type="InterPro" id="IPR017900">
    <property type="entry name" value="4Fe4S_Fe_S_CS"/>
</dbReference>
<evidence type="ECO:0000256" key="7">
    <source>
        <dbReference type="SAM" id="MobiDB-lite"/>
    </source>
</evidence>
<reference evidence="10 11" key="1">
    <citation type="submission" date="2016-10" db="EMBL/GenBank/DDBJ databases">
        <authorList>
            <person name="de Groot N.N."/>
        </authorList>
    </citation>
    <scope>NUCLEOTIDE SEQUENCE [LARGE SCALE GENOMIC DNA]</scope>
    <source>
        <strain evidence="10 11">DSM 15893</strain>
    </source>
</reference>
<dbReference type="InterPro" id="IPR051684">
    <property type="entry name" value="Electron_Trans/Redox"/>
</dbReference>
<keyword evidence="8" id="KW-0812">Transmembrane</keyword>
<dbReference type="InterPro" id="IPR032879">
    <property type="entry name" value="FixG_C"/>
</dbReference>
<keyword evidence="1" id="KW-0813">Transport</keyword>
<dbReference type="PROSITE" id="PS51379">
    <property type="entry name" value="4FE4S_FER_2"/>
    <property type="match status" value="1"/>
</dbReference>
<dbReference type="RefSeq" id="WP_017012287.1">
    <property type="nucleotide sequence ID" value="NZ_FOWR01000026.1"/>
</dbReference>
<dbReference type="Pfam" id="PF13746">
    <property type="entry name" value="Fer4_18"/>
    <property type="match status" value="1"/>
</dbReference>
<accession>A0A1I5TMD2</accession>
<dbReference type="InterPro" id="IPR017896">
    <property type="entry name" value="4Fe4S_Fe-S-bd"/>
</dbReference>
<evidence type="ECO:0000256" key="3">
    <source>
        <dbReference type="ARBA" id="ARBA00022723"/>
    </source>
</evidence>
<feature type="region of interest" description="Disordered" evidence="7">
    <location>
        <begin position="1"/>
        <end position="28"/>
    </location>
</feature>
<dbReference type="InterPro" id="IPR014116">
    <property type="entry name" value="Cyt_c_oxidase_cbb3_FixG"/>
</dbReference>
<dbReference type="Gene3D" id="2.60.40.10">
    <property type="entry name" value="Immunoglobulins"/>
    <property type="match status" value="1"/>
</dbReference>
<feature type="transmembrane region" description="Helical" evidence="8">
    <location>
        <begin position="166"/>
        <end position="185"/>
    </location>
</feature>
<evidence type="ECO:0000259" key="9">
    <source>
        <dbReference type="PROSITE" id="PS51379"/>
    </source>
</evidence>
<keyword evidence="8" id="KW-1133">Transmembrane helix</keyword>
<name>A0A1I5TMD2_9GAMM</name>
<evidence type="ECO:0000256" key="6">
    <source>
        <dbReference type="ARBA" id="ARBA00023014"/>
    </source>
</evidence>
<dbReference type="AlphaFoldDB" id="A0A1I5TMD2"/>
<dbReference type="PANTHER" id="PTHR30176">
    <property type="entry name" value="FERREDOXIN-TYPE PROTEIN NAPH"/>
    <property type="match status" value="1"/>
</dbReference>
<evidence type="ECO:0000256" key="4">
    <source>
        <dbReference type="ARBA" id="ARBA00022982"/>
    </source>
</evidence>
<evidence type="ECO:0000256" key="2">
    <source>
        <dbReference type="ARBA" id="ARBA00022485"/>
    </source>
</evidence>
<feature type="transmembrane region" description="Helical" evidence="8">
    <location>
        <begin position="93"/>
        <end position="114"/>
    </location>
</feature>
<dbReference type="GO" id="GO:0005886">
    <property type="term" value="C:plasma membrane"/>
    <property type="evidence" value="ECO:0007669"/>
    <property type="project" value="TreeGrafter"/>
</dbReference>
<organism evidence="10 11">
    <name type="scientific">Enterovibrio norvegicus DSM 15893</name>
    <dbReference type="NCBI Taxonomy" id="1121869"/>
    <lineage>
        <taxon>Bacteria</taxon>
        <taxon>Pseudomonadati</taxon>
        <taxon>Pseudomonadota</taxon>
        <taxon>Gammaproteobacteria</taxon>
        <taxon>Vibrionales</taxon>
        <taxon>Vibrionaceae</taxon>
        <taxon>Enterovibrio</taxon>
    </lineage>
</organism>
<dbReference type="SUPFAM" id="SSF54862">
    <property type="entry name" value="4Fe-4S ferredoxins"/>
    <property type="match status" value="1"/>
</dbReference>
<feature type="transmembrane region" description="Helical" evidence="8">
    <location>
        <begin position="191"/>
        <end position="215"/>
    </location>
</feature>
<dbReference type="GO" id="GO:0051539">
    <property type="term" value="F:4 iron, 4 sulfur cluster binding"/>
    <property type="evidence" value="ECO:0007669"/>
    <property type="project" value="UniProtKB-KW"/>
</dbReference>
<keyword evidence="5" id="KW-0408">Iron</keyword>
<sequence>MSKEKIDIKDVTPKEFNPKTHKGSGDRFNPSNRIYVRAAKGVFQKLRQKMGWFFMLLFLLTPWISYGDRQAILIDIGKQQFNFFGTTLWPQDLTLLAVVLMVAAFGLFFITTFLGRVWCGYLCPQTVWTFIYIWFEEKLEGPANKRRSQDKKPMTRDLLARKTLKHICWFAVALLTGLTFVGYFVPVKTLFAEFFTLSSSFWIVFWVLFFSVCTYGNAGWMRSIMCIHICPYARFQSAMFDKDTFIVGYDKVRGEARGPRPRKKDPKDLGLGDCVDCNLCVQVCPTGIDIRDGLQYECINCGACIDACDDTMDRMNYSHGLISYTTEHKLAGHSVDVMRPKLIGYGIVMVAMFVMFFYFLNAVQPMGLDVIRDRTQLFKTNTDGLIENTYTLKILNKTQQSETYNISVTGLEGIEWYGKQQVTLSAGEIYTLPVSLAVDPYELEKPIANIMFMLERQSGDDKKTLSTESRFISKL</sequence>
<dbReference type="GeneID" id="35871414"/>
<dbReference type="OrthoDB" id="9811700at2"/>
<evidence type="ECO:0000313" key="11">
    <source>
        <dbReference type="Proteomes" id="UP000182692"/>
    </source>
</evidence>
<dbReference type="PROSITE" id="PS00198">
    <property type="entry name" value="4FE4S_FER_1"/>
    <property type="match status" value="1"/>
</dbReference>
<dbReference type="PANTHER" id="PTHR30176:SF3">
    <property type="entry name" value="FERREDOXIN-TYPE PROTEIN NAPH"/>
    <property type="match status" value="1"/>
</dbReference>
<dbReference type="Pfam" id="PF11614">
    <property type="entry name" value="FixG_C"/>
    <property type="match status" value="1"/>
</dbReference>
<proteinExistence type="predicted"/>
<feature type="domain" description="4Fe-4S ferredoxin-type" evidence="9">
    <location>
        <begin position="264"/>
        <end position="293"/>
    </location>
</feature>
<gene>
    <name evidence="10" type="ORF">SAMN03084138_03280</name>
</gene>
<feature type="transmembrane region" description="Helical" evidence="8">
    <location>
        <begin position="50"/>
        <end position="66"/>
    </location>
</feature>
<keyword evidence="2" id="KW-0004">4Fe-4S</keyword>
<protein>
    <submittedName>
        <fullName evidence="10">Cytochrome c oxidase accessory protein FixG</fullName>
    </submittedName>
</protein>
<dbReference type="Pfam" id="PF12801">
    <property type="entry name" value="Fer4_5"/>
    <property type="match status" value="1"/>
</dbReference>